<gene>
    <name evidence="2" type="ORF">GCM10008906_05400</name>
</gene>
<sequence>MKKIIIISSIIAIVLSSILFFYFKNNDKNYGESLQYLKNIDNYTCSADIVIKNDKQEIKHKGKQFYDKNLGYRMELNEKRVFLYNDSKIFVKDIGNNIKYDTDKDFDKIYKLTFISEYISLLYTNEEIKVDNVDINDTAYEVIKTIIPGNNRNTSRAELYVSKKEHIPYKLIIFDNKNRQSVNVMYKNFKPNVSQNKDLFNPNKL</sequence>
<feature type="transmembrane region" description="Helical" evidence="1">
    <location>
        <begin position="6"/>
        <end position="23"/>
    </location>
</feature>
<dbReference type="EMBL" id="BAAACG010000003">
    <property type="protein sequence ID" value="GAA0733906.1"/>
    <property type="molecule type" value="Genomic_DNA"/>
</dbReference>
<organism evidence="2 3">
    <name type="scientific">Clostridium oceanicum</name>
    <dbReference type="NCBI Taxonomy" id="1543"/>
    <lineage>
        <taxon>Bacteria</taxon>
        <taxon>Bacillati</taxon>
        <taxon>Bacillota</taxon>
        <taxon>Clostridia</taxon>
        <taxon>Eubacteriales</taxon>
        <taxon>Clostridiaceae</taxon>
        <taxon>Clostridium</taxon>
    </lineage>
</organism>
<evidence type="ECO:0000256" key="1">
    <source>
        <dbReference type="SAM" id="Phobius"/>
    </source>
</evidence>
<keyword evidence="1" id="KW-0472">Membrane</keyword>
<dbReference type="RefSeq" id="WP_343758595.1">
    <property type="nucleotide sequence ID" value="NZ_BAAACG010000003.1"/>
</dbReference>
<accession>A0ABP3UJ18</accession>
<protein>
    <submittedName>
        <fullName evidence="2">Germination lipoprotein GerS-related protein</fullName>
    </submittedName>
</protein>
<proteinExistence type="predicted"/>
<reference evidence="3" key="1">
    <citation type="journal article" date="2019" name="Int. J. Syst. Evol. Microbiol.">
        <title>The Global Catalogue of Microorganisms (GCM) 10K type strain sequencing project: providing services to taxonomists for standard genome sequencing and annotation.</title>
        <authorList>
            <consortium name="The Broad Institute Genomics Platform"/>
            <consortium name="The Broad Institute Genome Sequencing Center for Infectious Disease"/>
            <person name="Wu L."/>
            <person name="Ma J."/>
        </authorList>
    </citation>
    <scope>NUCLEOTIDE SEQUENCE [LARGE SCALE GENOMIC DNA]</scope>
    <source>
        <strain evidence="3">JCM 1407</strain>
    </source>
</reference>
<evidence type="ECO:0000313" key="3">
    <source>
        <dbReference type="Proteomes" id="UP001501510"/>
    </source>
</evidence>
<name>A0ABP3UJ18_9CLOT</name>
<dbReference type="PIRSF" id="PIRSF033729">
    <property type="entry name" value="UCP033729"/>
    <property type="match status" value="1"/>
</dbReference>
<dbReference type="InterPro" id="IPR014584">
    <property type="entry name" value="UCP033729"/>
</dbReference>
<dbReference type="Proteomes" id="UP001501510">
    <property type="component" value="Unassembled WGS sequence"/>
</dbReference>
<keyword evidence="3" id="KW-1185">Reference proteome</keyword>
<evidence type="ECO:0000313" key="2">
    <source>
        <dbReference type="EMBL" id="GAA0733906.1"/>
    </source>
</evidence>
<keyword evidence="1" id="KW-1133">Transmembrane helix</keyword>
<keyword evidence="2" id="KW-0449">Lipoprotein</keyword>
<keyword evidence="1" id="KW-0812">Transmembrane</keyword>
<dbReference type="NCBIfam" id="NF041287">
    <property type="entry name" value="lipo_GerS_rel"/>
    <property type="match status" value="1"/>
</dbReference>
<dbReference type="Gene3D" id="2.50.20.10">
    <property type="entry name" value="Lipoprotein localisation LolA/LolB/LppX"/>
    <property type="match status" value="1"/>
</dbReference>
<comment type="caution">
    <text evidence="2">The sequence shown here is derived from an EMBL/GenBank/DDBJ whole genome shotgun (WGS) entry which is preliminary data.</text>
</comment>